<dbReference type="PANTHER" id="PTHR43547">
    <property type="entry name" value="TWO-COMPONENT HISTIDINE KINASE"/>
    <property type="match status" value="1"/>
</dbReference>
<dbReference type="Pfam" id="PF00072">
    <property type="entry name" value="Response_reg"/>
    <property type="match status" value="4"/>
</dbReference>
<evidence type="ECO:0000256" key="1">
    <source>
        <dbReference type="ARBA" id="ARBA00000085"/>
    </source>
</evidence>
<dbReference type="InterPro" id="IPR029016">
    <property type="entry name" value="GAF-like_dom_sf"/>
</dbReference>
<keyword evidence="5" id="KW-0808">Transferase</keyword>
<evidence type="ECO:0000256" key="6">
    <source>
        <dbReference type="ARBA" id="ARBA00022777"/>
    </source>
</evidence>
<feature type="domain" description="Response regulatory" evidence="12">
    <location>
        <begin position="864"/>
        <end position="980"/>
    </location>
</feature>
<dbReference type="InterPro" id="IPR004358">
    <property type="entry name" value="Sig_transdc_His_kin-like_C"/>
</dbReference>
<evidence type="ECO:0000313" key="15">
    <source>
        <dbReference type="Proteomes" id="UP000192906"/>
    </source>
</evidence>
<dbReference type="FunFam" id="1.10.287.130:FF:000001">
    <property type="entry name" value="Two-component sensor histidine kinase"/>
    <property type="match status" value="1"/>
</dbReference>
<dbReference type="EMBL" id="FWZU01000004">
    <property type="protein sequence ID" value="SMF28870.1"/>
    <property type="molecule type" value="Genomic_DNA"/>
</dbReference>
<dbReference type="Pfam" id="PF02518">
    <property type="entry name" value="HATPase_c"/>
    <property type="match status" value="1"/>
</dbReference>
<keyword evidence="10" id="KW-0472">Membrane</keyword>
<keyword evidence="15" id="KW-1185">Reference proteome</keyword>
<dbReference type="InterPro" id="IPR003660">
    <property type="entry name" value="HAMP_dom"/>
</dbReference>
<dbReference type="CDD" id="cd16922">
    <property type="entry name" value="HATPase_EvgS-ArcB-TorS-like"/>
    <property type="match status" value="1"/>
</dbReference>
<dbReference type="Gene3D" id="3.30.450.40">
    <property type="match status" value="1"/>
</dbReference>
<evidence type="ECO:0000256" key="7">
    <source>
        <dbReference type="ARBA" id="ARBA00023012"/>
    </source>
</evidence>
<dbReference type="InterPro" id="IPR036890">
    <property type="entry name" value="HATPase_C_sf"/>
</dbReference>
<dbReference type="OrthoDB" id="9796305at2"/>
<feature type="domain" description="Response regulatory" evidence="12">
    <location>
        <begin position="742"/>
        <end position="855"/>
    </location>
</feature>
<dbReference type="RefSeq" id="WP_085103147.1">
    <property type="nucleotide sequence ID" value="NZ_FWZU01000004.1"/>
</dbReference>
<evidence type="ECO:0000256" key="9">
    <source>
        <dbReference type="SAM" id="Coils"/>
    </source>
</evidence>
<dbReference type="Pfam" id="PF00512">
    <property type="entry name" value="HisKA"/>
    <property type="match status" value="1"/>
</dbReference>
<keyword evidence="10" id="KW-1133">Transmembrane helix</keyword>
<dbReference type="PROSITE" id="PS50885">
    <property type="entry name" value="HAMP"/>
    <property type="match status" value="1"/>
</dbReference>
<gene>
    <name evidence="14" type="ORF">SAMN06295933_2747</name>
</gene>
<evidence type="ECO:0000256" key="4">
    <source>
        <dbReference type="ARBA" id="ARBA00022553"/>
    </source>
</evidence>
<feature type="domain" description="Histidine kinase" evidence="11">
    <location>
        <begin position="501"/>
        <end position="718"/>
    </location>
</feature>
<dbReference type="Pfam" id="PF12729">
    <property type="entry name" value="4HB_MCP_1"/>
    <property type="match status" value="1"/>
</dbReference>
<dbReference type="SMART" id="SM00388">
    <property type="entry name" value="HisKA"/>
    <property type="match status" value="1"/>
</dbReference>
<dbReference type="InterPro" id="IPR036097">
    <property type="entry name" value="HisK_dim/P_sf"/>
</dbReference>
<keyword evidence="6" id="KW-0418">Kinase</keyword>
<dbReference type="Proteomes" id="UP000192906">
    <property type="component" value="Unassembled WGS sequence"/>
</dbReference>
<dbReference type="Gene3D" id="3.40.50.2300">
    <property type="match status" value="4"/>
</dbReference>
<dbReference type="Gene3D" id="3.30.565.10">
    <property type="entry name" value="Histidine kinase-like ATPase, C-terminal domain"/>
    <property type="match status" value="1"/>
</dbReference>
<dbReference type="SUPFAM" id="SSF52172">
    <property type="entry name" value="CheY-like"/>
    <property type="match status" value="4"/>
</dbReference>
<dbReference type="InterPro" id="IPR024478">
    <property type="entry name" value="HlyB_4HB_MCP"/>
</dbReference>
<dbReference type="PROSITE" id="PS50109">
    <property type="entry name" value="HIS_KIN"/>
    <property type="match status" value="1"/>
</dbReference>
<evidence type="ECO:0000256" key="2">
    <source>
        <dbReference type="ARBA" id="ARBA00004370"/>
    </source>
</evidence>
<accession>A0A1X7E7B0</accession>
<dbReference type="Pfam" id="PF00672">
    <property type="entry name" value="HAMP"/>
    <property type="match status" value="1"/>
</dbReference>
<proteinExistence type="predicted"/>
<dbReference type="SUPFAM" id="SSF55781">
    <property type="entry name" value="GAF domain-like"/>
    <property type="match status" value="1"/>
</dbReference>
<dbReference type="InterPro" id="IPR003018">
    <property type="entry name" value="GAF"/>
</dbReference>
<feature type="modified residue" description="4-aspartylphosphate" evidence="8">
    <location>
        <position position="791"/>
    </location>
</feature>
<dbReference type="InterPro" id="IPR005467">
    <property type="entry name" value="His_kinase_dom"/>
</dbReference>
<keyword evidence="9" id="KW-0175">Coiled coil</keyword>
<dbReference type="InterPro" id="IPR003661">
    <property type="entry name" value="HisK_dim/P_dom"/>
</dbReference>
<feature type="transmembrane region" description="Helical" evidence="10">
    <location>
        <begin position="189"/>
        <end position="212"/>
    </location>
</feature>
<protein>
    <recommendedName>
        <fullName evidence="3">histidine kinase</fullName>
        <ecNumber evidence="3">2.7.13.3</ecNumber>
    </recommendedName>
</protein>
<name>A0A1X7E7B0_9BACT</name>
<dbReference type="AlphaFoldDB" id="A0A1X7E7B0"/>
<keyword evidence="7" id="KW-0902">Two-component regulatory system</keyword>
<feature type="coiled-coil region" evidence="9">
    <location>
        <begin position="448"/>
        <end position="484"/>
    </location>
</feature>
<dbReference type="CDD" id="cd00156">
    <property type="entry name" value="REC"/>
    <property type="match status" value="1"/>
</dbReference>
<feature type="modified residue" description="4-aspartylphosphate" evidence="8">
    <location>
        <position position="1045"/>
    </location>
</feature>
<organism evidence="14 15">
    <name type="scientific">Desulfovibrio gilichinskyi</name>
    <dbReference type="NCBI Taxonomy" id="1519643"/>
    <lineage>
        <taxon>Bacteria</taxon>
        <taxon>Pseudomonadati</taxon>
        <taxon>Thermodesulfobacteriota</taxon>
        <taxon>Desulfovibrionia</taxon>
        <taxon>Desulfovibrionales</taxon>
        <taxon>Desulfovibrionaceae</taxon>
        <taxon>Desulfovibrio</taxon>
    </lineage>
</organism>
<dbReference type="GO" id="GO:0016020">
    <property type="term" value="C:membrane"/>
    <property type="evidence" value="ECO:0007669"/>
    <property type="project" value="UniProtKB-SubCell"/>
</dbReference>
<feature type="domain" description="Response regulatory" evidence="12">
    <location>
        <begin position="1149"/>
        <end position="1265"/>
    </location>
</feature>
<evidence type="ECO:0000256" key="5">
    <source>
        <dbReference type="ARBA" id="ARBA00022679"/>
    </source>
</evidence>
<dbReference type="SMART" id="SM00065">
    <property type="entry name" value="GAF"/>
    <property type="match status" value="1"/>
</dbReference>
<feature type="coiled-coil region" evidence="9">
    <location>
        <begin position="967"/>
        <end position="994"/>
    </location>
</feature>
<evidence type="ECO:0000259" key="13">
    <source>
        <dbReference type="PROSITE" id="PS50885"/>
    </source>
</evidence>
<dbReference type="Gene3D" id="6.10.340.10">
    <property type="match status" value="1"/>
</dbReference>
<keyword evidence="10" id="KW-0812">Transmembrane</keyword>
<evidence type="ECO:0000259" key="12">
    <source>
        <dbReference type="PROSITE" id="PS50110"/>
    </source>
</evidence>
<feature type="domain" description="Response regulatory" evidence="12">
    <location>
        <begin position="996"/>
        <end position="1113"/>
    </location>
</feature>
<dbReference type="PANTHER" id="PTHR43547:SF2">
    <property type="entry name" value="HYBRID SIGNAL TRANSDUCTION HISTIDINE KINASE C"/>
    <property type="match status" value="1"/>
</dbReference>
<dbReference type="InterPro" id="IPR003594">
    <property type="entry name" value="HATPase_dom"/>
</dbReference>
<dbReference type="Gene3D" id="1.10.287.130">
    <property type="match status" value="1"/>
</dbReference>
<dbReference type="SMART" id="SM00448">
    <property type="entry name" value="REC"/>
    <property type="match status" value="4"/>
</dbReference>
<feature type="modified residue" description="4-aspartylphosphate" evidence="8">
    <location>
        <position position="913"/>
    </location>
</feature>
<dbReference type="SUPFAM" id="SSF47384">
    <property type="entry name" value="Homodimeric domain of signal transducing histidine kinase"/>
    <property type="match status" value="1"/>
</dbReference>
<evidence type="ECO:0000259" key="11">
    <source>
        <dbReference type="PROSITE" id="PS50109"/>
    </source>
</evidence>
<dbReference type="InterPro" id="IPR001789">
    <property type="entry name" value="Sig_transdc_resp-reg_receiver"/>
</dbReference>
<sequence length="1267" mass="142337">MYFLDRMTIKSKLIAAFMAITVVLIFFGSFILIEMETLGDLTTTLYEHPLRVSNAAQSAHKRVLRIQSLMKDIIYSKNEIDLQEQMANIQQGEKEVLEQLNIVQKYILGEQGRALEDDVRRTFFKWKNLRIEIISLLREHKREEALQKFQLENADMVNVIELNMQGLTAYARNKADGFMSDANKARENITFNTIILLGLLVLFFYFVSSILIKNIIGRINDLQSTIYKITESGNLNEIEVIGDNELSKLAVSFNGLIRSLSSQLWLREGLNKLNDELTGASSPLLLAESVLKFLADHMQASTGAFFIYDEEKKNSSMLASYAMAESNKFSREFTDGDGIVGQVAKERSPKILTIVSRDEGLIQSGTVSRVPNTIFVSPLLFADNLLGVLEVTSFQEFGTVEQAFMKTACHNIATSLSNILQREEIDALYAEARIQNTELFNAGEKARKATEEIELRNTELRIRSEELKLQANLLSSQKKELEVKQVQVEAADRLKSEFLSNMSHELRTPLNSILALSQLMQIKGTGKDEKKEAEYLHVIERNGKHLLSLINDILDLSKIESGRMDLFLNNFSPAELLEDVSTTIRPMAERKSLSFIVKIDYYQSMFSDRDKIRQILLNLMSNAVKFSDKGTIEVLLTTEEEHLVLHVKDTGIGIAIENQEAIFDEFRQVDGSTSRKHEGTGLGLAICRKLANMLEGELKVASELGQGSTFTLRLPLRLADSGKTQSSSAEARNSESEHSLNTVLVVDDDPNSREIVMKHLVKAGYGVLEADNGKRALEIAANHSLVGIILDIFMPGMDGWETLNMLKKNPSTRDIPVIIVSISNDSTTGYVLGANAHLTKPVDKEQLLNEISKLKGQKPSQIQSILIVDDEENDRMLLSNTLREAGYDTIEADSGQSGLDKAVSLLPDVMTLDLLMPEMDGFQMLEKISKLPQLSYLPVIVITAKDLSISEHQKLLERSRAIVQKGDLDVKILLQKLENELDDLRRQKFEHSCEVKVLVIEDNDIATMQIARLLKELCFSMSHAACFQDAVLLAQQITPDLIILDLMISSFNVFKTFETIRSEPDTEHIPVIVLTGKDLSSEVQAVLKNRNVRQFNRKEPLDRELLKELILQSVNDGAKPAYVNLSGQKLMEIELPDNRFNKPFGKGKVIVVVEDNEDNVITLKAILEDFQGEIHVAYDGESGLKIIHEIRPDLVLMDIQLPGINGLEATSSIKKSQELAHIPVIAVTARAMKDDRKKIMEAGCDGLLTKPYDVENLRKILLKWLML</sequence>
<dbReference type="CDD" id="cd00082">
    <property type="entry name" value="HisKA"/>
    <property type="match status" value="1"/>
</dbReference>
<dbReference type="EC" id="2.7.13.3" evidence="3"/>
<dbReference type="GO" id="GO:0000155">
    <property type="term" value="F:phosphorelay sensor kinase activity"/>
    <property type="evidence" value="ECO:0007669"/>
    <property type="project" value="InterPro"/>
</dbReference>
<dbReference type="STRING" id="1519643.SAMN06295933_2747"/>
<dbReference type="FunFam" id="3.30.565.10:FF:000010">
    <property type="entry name" value="Sensor histidine kinase RcsC"/>
    <property type="match status" value="1"/>
</dbReference>
<reference evidence="15" key="1">
    <citation type="submission" date="2017-04" db="EMBL/GenBank/DDBJ databases">
        <authorList>
            <person name="Varghese N."/>
            <person name="Submissions S."/>
        </authorList>
    </citation>
    <scope>NUCLEOTIDE SEQUENCE [LARGE SCALE GENOMIC DNA]</scope>
    <source>
        <strain evidence="15">K3S</strain>
    </source>
</reference>
<evidence type="ECO:0000256" key="10">
    <source>
        <dbReference type="SAM" id="Phobius"/>
    </source>
</evidence>
<dbReference type="SMART" id="SM00387">
    <property type="entry name" value="HATPase_c"/>
    <property type="match status" value="1"/>
</dbReference>
<dbReference type="PRINTS" id="PR00344">
    <property type="entry name" value="BCTRLSENSOR"/>
</dbReference>
<evidence type="ECO:0000256" key="3">
    <source>
        <dbReference type="ARBA" id="ARBA00012438"/>
    </source>
</evidence>
<feature type="transmembrane region" description="Helical" evidence="10">
    <location>
        <begin position="13"/>
        <end position="33"/>
    </location>
</feature>
<evidence type="ECO:0000313" key="14">
    <source>
        <dbReference type="EMBL" id="SMF28870.1"/>
    </source>
</evidence>
<dbReference type="PROSITE" id="PS50110">
    <property type="entry name" value="RESPONSE_REGULATORY"/>
    <property type="match status" value="4"/>
</dbReference>
<comment type="catalytic activity">
    <reaction evidence="1">
        <text>ATP + protein L-histidine = ADP + protein N-phospho-L-histidine.</text>
        <dbReference type="EC" id="2.7.13.3"/>
    </reaction>
</comment>
<feature type="modified residue" description="4-aspartylphosphate" evidence="8">
    <location>
        <position position="1198"/>
    </location>
</feature>
<dbReference type="InterPro" id="IPR011006">
    <property type="entry name" value="CheY-like_superfamily"/>
</dbReference>
<evidence type="ECO:0000256" key="8">
    <source>
        <dbReference type="PROSITE-ProRule" id="PRU00169"/>
    </source>
</evidence>
<keyword evidence="4 8" id="KW-0597">Phosphoprotein</keyword>
<comment type="subcellular location">
    <subcellularLocation>
        <location evidence="2">Membrane</location>
    </subcellularLocation>
</comment>
<feature type="domain" description="HAMP" evidence="13">
    <location>
        <begin position="213"/>
        <end position="265"/>
    </location>
</feature>
<dbReference type="SUPFAM" id="SSF55874">
    <property type="entry name" value="ATPase domain of HSP90 chaperone/DNA topoisomerase II/histidine kinase"/>
    <property type="match status" value="1"/>
</dbReference>